<evidence type="ECO:0000313" key="2">
    <source>
        <dbReference type="Proteomes" id="UP000176241"/>
    </source>
</evidence>
<dbReference type="EMBL" id="MHIC01000019">
    <property type="protein sequence ID" value="OGY45059.1"/>
    <property type="molecule type" value="Genomic_DNA"/>
</dbReference>
<accession>A0A1G1XYB6</accession>
<sequence length="223" mass="25721">MITKYNMPEVFDFNPDQEKEPSIIIKKSTEAPESVRQNPFYNKDIWGRANSPDDIYLPDSDQAISFAIAAHEIGHLVKADQGAEAGLDDFEATYQEEQRAWEKGWQYLKKYLPEYCQESPGAAAEIHEAYEKIRDLMMQATKLSQDMYLEKGSLDTLSPEEIQTITKQQREKFSTTEKGQEVEAIFEQIKNQKIGQKPNWDQLVEIVTQAVKEIIADNQKHEE</sequence>
<proteinExistence type="predicted"/>
<reference evidence="1 2" key="1">
    <citation type="journal article" date="2016" name="Nat. Commun.">
        <title>Thousands of microbial genomes shed light on interconnected biogeochemical processes in an aquifer system.</title>
        <authorList>
            <person name="Anantharaman K."/>
            <person name="Brown C.T."/>
            <person name="Hug L.A."/>
            <person name="Sharon I."/>
            <person name="Castelle C.J."/>
            <person name="Probst A.J."/>
            <person name="Thomas B.C."/>
            <person name="Singh A."/>
            <person name="Wilkins M.J."/>
            <person name="Karaoz U."/>
            <person name="Brodie E.L."/>
            <person name="Williams K.H."/>
            <person name="Hubbard S.S."/>
            <person name="Banfield J.F."/>
        </authorList>
    </citation>
    <scope>NUCLEOTIDE SEQUENCE [LARGE SCALE GENOMIC DNA]</scope>
</reference>
<dbReference type="STRING" id="1797533.A2731_00290"/>
<comment type="caution">
    <text evidence="1">The sequence shown here is derived from an EMBL/GenBank/DDBJ whole genome shotgun (WGS) entry which is preliminary data.</text>
</comment>
<name>A0A1G1XYB6_9BACT</name>
<gene>
    <name evidence="1" type="ORF">A2731_00290</name>
</gene>
<evidence type="ECO:0000313" key="1">
    <source>
        <dbReference type="EMBL" id="OGY45059.1"/>
    </source>
</evidence>
<protein>
    <submittedName>
        <fullName evidence="1">Uncharacterized protein</fullName>
    </submittedName>
</protein>
<dbReference type="Proteomes" id="UP000176241">
    <property type="component" value="Unassembled WGS sequence"/>
</dbReference>
<organism evidence="1 2">
    <name type="scientific">Candidatus Buchananbacteria bacterium RIFCSPHIGHO2_01_FULL_39_8</name>
    <dbReference type="NCBI Taxonomy" id="1797533"/>
    <lineage>
        <taxon>Bacteria</taxon>
        <taxon>Candidatus Buchananiibacteriota</taxon>
    </lineage>
</organism>
<dbReference type="AlphaFoldDB" id="A0A1G1XYB6"/>